<evidence type="ECO:0000256" key="3">
    <source>
        <dbReference type="ARBA" id="ARBA00022737"/>
    </source>
</evidence>
<accession>A0ABP1F798</accession>
<dbReference type="Proteomes" id="UP001497602">
    <property type="component" value="Unassembled WGS sequence"/>
</dbReference>
<keyword evidence="2 4" id="KW-0732">Signal</keyword>
<evidence type="ECO:0000259" key="5">
    <source>
        <dbReference type="Pfam" id="PF18962"/>
    </source>
</evidence>
<dbReference type="InterPro" id="IPR050836">
    <property type="entry name" value="SDS22/Internalin_LRR"/>
</dbReference>
<name>A0ABP1F798_9FLAO</name>
<feature type="signal peptide" evidence="4">
    <location>
        <begin position="1"/>
        <end position="19"/>
    </location>
</feature>
<sequence length="603" mass="68179">MKQKITLALYLLASILVNAQTVTKLKNIPHSSYAIATDGTYLYASFTFANVFKRYKLTHLNEPPISYNYSTSQNDMKVYNGYLYFASYTGNVIERRPLTELNISEKVIDLRRAVGFEFVGNYLYAVSAEKGIFRYDMTNENPQTTETQIVEATSIEDLKIINDTLFYIKGTSLYKRALNTSIGTDVEEVISSLIQAQDIVHRGNYLYIAQFRNDGDIIRYDIINNTYETFVASSEYNYSLAMLIHNDKLYFSSIKNAMPNEDAFYTVDLTPDSYAYIPDNNFEQALIDLNHDTGSVDGFVPVKNISEVTTLNVKDKNIKSIEGIQYFKNLTELKAINNSIAHINLSENKKLVKLDLYNNKLTAIDLSNNLLLEDVTISKNLLTNIDVRWNKAVKNLILDDNKLTSIIMSRISYDNLFQLELSNNNITSLYLNVAPNLQQLYVSKNKLTTLDASKNPLLDELYMDNMSTLTSVNLKNGGNTNMSDLYAPNTPNLSCIQVDDAAYSKTNWTQVDAASTFSENCVAASINDDILTGFSVYPNPSTTYINVKTENSIKELLVYNMLGKEVLKSNTQKIDITNLTKGVYILKIKTDSNKVGIQQFIKK</sequence>
<gene>
    <name evidence="6" type="ORF">T190115A13A_10419</name>
</gene>
<protein>
    <recommendedName>
        <fullName evidence="5">Secretion system C-terminal sorting domain-containing protein</fullName>
    </recommendedName>
</protein>
<evidence type="ECO:0000313" key="6">
    <source>
        <dbReference type="EMBL" id="CAL2106263.1"/>
    </source>
</evidence>
<evidence type="ECO:0000313" key="7">
    <source>
        <dbReference type="Proteomes" id="UP001497602"/>
    </source>
</evidence>
<reference evidence="6 7" key="1">
    <citation type="submission" date="2024-05" db="EMBL/GenBank/DDBJ databases">
        <authorList>
            <person name="Duchaud E."/>
        </authorList>
    </citation>
    <scope>NUCLEOTIDE SEQUENCE [LARGE SCALE GENOMIC DNA]</scope>
    <source>
        <strain evidence="6">Ena-SAMPLE-TAB-13-05-2024-13:56:06:370-140305</strain>
    </source>
</reference>
<comment type="caution">
    <text evidence="6">The sequence shown here is derived from an EMBL/GenBank/DDBJ whole genome shotgun (WGS) entry which is preliminary data.</text>
</comment>
<dbReference type="PANTHER" id="PTHR46652:SF3">
    <property type="entry name" value="LEUCINE-RICH REPEAT-CONTAINING PROTEIN 9"/>
    <property type="match status" value="1"/>
</dbReference>
<evidence type="ECO:0000256" key="2">
    <source>
        <dbReference type="ARBA" id="ARBA00022729"/>
    </source>
</evidence>
<dbReference type="InterPro" id="IPR001611">
    <property type="entry name" value="Leu-rich_rpt"/>
</dbReference>
<evidence type="ECO:0000256" key="1">
    <source>
        <dbReference type="ARBA" id="ARBA00022614"/>
    </source>
</evidence>
<dbReference type="InterPro" id="IPR032675">
    <property type="entry name" value="LRR_dom_sf"/>
</dbReference>
<organism evidence="6 7">
    <name type="scientific">Tenacibaculum vairaonense</name>
    <dbReference type="NCBI Taxonomy" id="3137860"/>
    <lineage>
        <taxon>Bacteria</taxon>
        <taxon>Pseudomonadati</taxon>
        <taxon>Bacteroidota</taxon>
        <taxon>Flavobacteriia</taxon>
        <taxon>Flavobacteriales</taxon>
        <taxon>Flavobacteriaceae</taxon>
        <taxon>Tenacibaculum</taxon>
    </lineage>
</organism>
<dbReference type="InterPro" id="IPR026444">
    <property type="entry name" value="Secre_tail"/>
</dbReference>
<dbReference type="EMBL" id="CAXJRC010000011">
    <property type="protein sequence ID" value="CAL2106263.1"/>
    <property type="molecule type" value="Genomic_DNA"/>
</dbReference>
<dbReference type="NCBIfam" id="TIGR04183">
    <property type="entry name" value="Por_Secre_tail"/>
    <property type="match status" value="1"/>
</dbReference>
<keyword evidence="7" id="KW-1185">Reference proteome</keyword>
<proteinExistence type="predicted"/>
<feature type="domain" description="Secretion system C-terminal sorting" evidence="5">
    <location>
        <begin position="536"/>
        <end position="596"/>
    </location>
</feature>
<dbReference type="Pfam" id="PF18962">
    <property type="entry name" value="Por_Secre_tail"/>
    <property type="match status" value="1"/>
</dbReference>
<dbReference type="RefSeq" id="WP_348738025.1">
    <property type="nucleotide sequence ID" value="NZ_CAXJRC010000011.1"/>
</dbReference>
<dbReference type="SUPFAM" id="SSF52058">
    <property type="entry name" value="L domain-like"/>
    <property type="match status" value="1"/>
</dbReference>
<dbReference type="PROSITE" id="PS51450">
    <property type="entry name" value="LRR"/>
    <property type="match status" value="1"/>
</dbReference>
<dbReference type="Gene3D" id="3.80.10.10">
    <property type="entry name" value="Ribonuclease Inhibitor"/>
    <property type="match status" value="1"/>
</dbReference>
<dbReference type="SUPFAM" id="SSF75011">
    <property type="entry name" value="3-carboxy-cis,cis-mucoante lactonizing enzyme"/>
    <property type="match status" value="1"/>
</dbReference>
<feature type="chain" id="PRO_5045116231" description="Secretion system C-terminal sorting domain-containing protein" evidence="4">
    <location>
        <begin position="20"/>
        <end position="603"/>
    </location>
</feature>
<dbReference type="PANTHER" id="PTHR46652">
    <property type="entry name" value="LEUCINE-RICH REPEAT AND IQ DOMAIN-CONTAINING PROTEIN 1-RELATED"/>
    <property type="match status" value="1"/>
</dbReference>
<keyword evidence="3" id="KW-0677">Repeat</keyword>
<keyword evidence="1" id="KW-0433">Leucine-rich repeat</keyword>
<evidence type="ECO:0000256" key="4">
    <source>
        <dbReference type="SAM" id="SignalP"/>
    </source>
</evidence>